<dbReference type="PANTHER" id="PTHR12526">
    <property type="entry name" value="GLYCOSYLTRANSFERASE"/>
    <property type="match status" value="1"/>
</dbReference>
<name>A0A9X1LYF8_9MICO</name>
<dbReference type="AlphaFoldDB" id="A0A9X1LYF8"/>
<dbReference type="EC" id="2.4.-.-" evidence="1"/>
<dbReference type="Proteomes" id="UP001139354">
    <property type="component" value="Unassembled WGS sequence"/>
</dbReference>
<proteinExistence type="predicted"/>
<sequence>MTLADHTHASAERAADAMSDYVFTFSYESFADARKRGMMRPPDRLVSTLMTHPDVRRLVVADPYRSWTTNWARAIIDRRHRPRETERLTLVSPLRFERTDPEDITAVEQTYRQYESAIRSRADAAGLQHPAFITANPLVAGFADLDWTDGALYYARDDWLSSPARRRYWPAYREAYRRIADRGHAVAAVSQEIIDRIAPRGPHAVVPNGIEPAEWLGSEPTPPDWFARIPGPRAVYVGTLDSRLDIDGLRTLATARPDLHIVLIGPAPDPKYIAGIRALANVHIRGEVGRAEVVAVLRNAELTLLAHRRTPLTEAMSPLKVYEYLAAGRPVLATDLLPVHGLGDRVHLATTVADFTDLVDDVLASGIQPEAQRRAFVAENAWPSRHRKILSLLKGGAGD</sequence>
<dbReference type="GO" id="GO:0016757">
    <property type="term" value="F:glycosyltransferase activity"/>
    <property type="evidence" value="ECO:0007669"/>
    <property type="project" value="UniProtKB-KW"/>
</dbReference>
<gene>
    <name evidence="1" type="ORF">KEC57_17760</name>
</gene>
<accession>A0A9X1LYF8</accession>
<dbReference type="Pfam" id="PF13692">
    <property type="entry name" value="Glyco_trans_1_4"/>
    <property type="match status" value="1"/>
</dbReference>
<organism evidence="1 2">
    <name type="scientific">Microbacterium allomyrinae</name>
    <dbReference type="NCBI Taxonomy" id="2830666"/>
    <lineage>
        <taxon>Bacteria</taxon>
        <taxon>Bacillati</taxon>
        <taxon>Actinomycetota</taxon>
        <taxon>Actinomycetes</taxon>
        <taxon>Micrococcales</taxon>
        <taxon>Microbacteriaceae</taxon>
        <taxon>Microbacterium</taxon>
    </lineage>
</organism>
<protein>
    <submittedName>
        <fullName evidence="1">Glycosyltransferase</fullName>
        <ecNumber evidence="1">2.4.-.-</ecNumber>
    </submittedName>
</protein>
<keyword evidence="1" id="KW-0808">Transferase</keyword>
<reference evidence="1" key="1">
    <citation type="submission" date="2021-04" db="EMBL/GenBank/DDBJ databases">
        <title>Microbacterium tenobrionis sp. nov. and Microbacterium allomyrinae sp. nov., isolated from larvae of Tenobrio molitor and Allomyrina dichotoma, respectively.</title>
        <authorList>
            <person name="Lee S.D."/>
        </authorList>
    </citation>
    <scope>NUCLEOTIDE SEQUENCE</scope>
    <source>
        <strain evidence="1">BWT-G7</strain>
    </source>
</reference>
<keyword evidence="1" id="KW-0328">Glycosyltransferase</keyword>
<comment type="caution">
    <text evidence="1">The sequence shown here is derived from an EMBL/GenBank/DDBJ whole genome shotgun (WGS) entry which is preliminary data.</text>
</comment>
<evidence type="ECO:0000313" key="1">
    <source>
        <dbReference type="EMBL" id="MCC2034038.1"/>
    </source>
</evidence>
<dbReference type="RefSeq" id="WP_229386040.1">
    <property type="nucleotide sequence ID" value="NZ_JAGTTN010000009.1"/>
</dbReference>
<evidence type="ECO:0000313" key="2">
    <source>
        <dbReference type="Proteomes" id="UP001139354"/>
    </source>
</evidence>
<dbReference type="EMBL" id="JAGTTN010000009">
    <property type="protein sequence ID" value="MCC2034038.1"/>
    <property type="molecule type" value="Genomic_DNA"/>
</dbReference>
<keyword evidence="2" id="KW-1185">Reference proteome</keyword>
<dbReference type="SUPFAM" id="SSF53756">
    <property type="entry name" value="UDP-Glycosyltransferase/glycogen phosphorylase"/>
    <property type="match status" value="1"/>
</dbReference>
<dbReference type="Gene3D" id="3.40.50.2000">
    <property type="entry name" value="Glycogen Phosphorylase B"/>
    <property type="match status" value="1"/>
</dbReference>